<gene>
    <name evidence="1" type="ORF">UFOVP328_103</name>
</gene>
<evidence type="ECO:0000313" key="1">
    <source>
        <dbReference type="EMBL" id="CAB4137843.1"/>
    </source>
</evidence>
<dbReference type="EMBL" id="LR796341">
    <property type="protein sequence ID" value="CAB4137843.1"/>
    <property type="molecule type" value="Genomic_DNA"/>
</dbReference>
<organism evidence="1">
    <name type="scientific">uncultured Caudovirales phage</name>
    <dbReference type="NCBI Taxonomy" id="2100421"/>
    <lineage>
        <taxon>Viruses</taxon>
        <taxon>Duplodnaviria</taxon>
        <taxon>Heunggongvirae</taxon>
        <taxon>Uroviricota</taxon>
        <taxon>Caudoviricetes</taxon>
        <taxon>Peduoviridae</taxon>
        <taxon>Maltschvirus</taxon>
        <taxon>Maltschvirus maltsch</taxon>
    </lineage>
</organism>
<proteinExistence type="predicted"/>
<name>A0A6J5LXD6_9CAUD</name>
<protein>
    <submittedName>
        <fullName evidence="1">Uncharacterized protein</fullName>
    </submittedName>
</protein>
<accession>A0A6J5LXD6</accession>
<reference evidence="1" key="1">
    <citation type="submission" date="2020-04" db="EMBL/GenBank/DDBJ databases">
        <authorList>
            <person name="Chiriac C."/>
            <person name="Salcher M."/>
            <person name="Ghai R."/>
            <person name="Kavagutti S V."/>
        </authorList>
    </citation>
    <scope>NUCLEOTIDE SEQUENCE</scope>
</reference>
<sequence length="191" mass="21606">MNLTELWITESSGYSLAGSFTRDLTTSKLWLLTELAKIAPQLSTMYVLGSWYGNLALYNTLQPMVGVDRIINVETDPAMLAQSQRMLDRVSARNVEHMLKDANTLDYRQVGRGGVVVNTSLTDMPGTKWFERIPTGTMVAMQARDQDPGEQYHSVEDITDRFPLSEVLYQGTMNLEDPETPYQRYMVIGIK</sequence>